<keyword evidence="1" id="KW-0175">Coiled coil</keyword>
<reference evidence="3 4" key="1">
    <citation type="submission" date="2016-06" db="EMBL/GenBank/DDBJ databases">
        <title>Evolution of pathogenesis and genome organization in the Tremellales.</title>
        <authorList>
            <person name="Cuomo C."/>
            <person name="Litvintseva A."/>
            <person name="Heitman J."/>
            <person name="Chen Y."/>
            <person name="Sun S."/>
            <person name="Springer D."/>
            <person name="Dromer F."/>
            <person name="Young S."/>
            <person name="Zeng Q."/>
            <person name="Chapman S."/>
            <person name="Gujja S."/>
            <person name="Saif S."/>
            <person name="Birren B."/>
        </authorList>
    </citation>
    <scope>NUCLEOTIDE SEQUENCE [LARGE SCALE GENOMIC DNA]</scope>
    <source>
        <strain evidence="3 4">ATCC 28783</strain>
    </source>
</reference>
<feature type="compositionally biased region" description="Polar residues" evidence="2">
    <location>
        <begin position="1115"/>
        <end position="1132"/>
    </location>
</feature>
<dbReference type="EMBL" id="SDIL01000001">
    <property type="protein sequence ID" value="RXK42485.1"/>
    <property type="molecule type" value="Genomic_DNA"/>
</dbReference>
<feature type="compositionally biased region" description="Low complexity" evidence="2">
    <location>
        <begin position="798"/>
        <end position="813"/>
    </location>
</feature>
<dbReference type="Proteomes" id="UP000289152">
    <property type="component" value="Unassembled WGS sequence"/>
</dbReference>
<evidence type="ECO:0000313" key="4">
    <source>
        <dbReference type="Proteomes" id="UP000289152"/>
    </source>
</evidence>
<name>A0A4Q1BWE3_TREME</name>
<organism evidence="3 4">
    <name type="scientific">Tremella mesenterica</name>
    <name type="common">Jelly fungus</name>
    <dbReference type="NCBI Taxonomy" id="5217"/>
    <lineage>
        <taxon>Eukaryota</taxon>
        <taxon>Fungi</taxon>
        <taxon>Dikarya</taxon>
        <taxon>Basidiomycota</taxon>
        <taxon>Agaricomycotina</taxon>
        <taxon>Tremellomycetes</taxon>
        <taxon>Tremellales</taxon>
        <taxon>Tremellaceae</taxon>
        <taxon>Tremella</taxon>
    </lineage>
</organism>
<feature type="compositionally biased region" description="Polar residues" evidence="2">
    <location>
        <begin position="344"/>
        <end position="363"/>
    </location>
</feature>
<dbReference type="InParanoid" id="A0A4Q1BWE3"/>
<protein>
    <submittedName>
        <fullName evidence="3">Uncharacterized protein</fullName>
    </submittedName>
</protein>
<feature type="region of interest" description="Disordered" evidence="2">
    <location>
        <begin position="956"/>
        <end position="1055"/>
    </location>
</feature>
<comment type="caution">
    <text evidence="3">The sequence shown here is derived from an EMBL/GenBank/DDBJ whole genome shotgun (WGS) entry which is preliminary data.</text>
</comment>
<evidence type="ECO:0000256" key="1">
    <source>
        <dbReference type="SAM" id="Coils"/>
    </source>
</evidence>
<feature type="region of interest" description="Disordered" evidence="2">
    <location>
        <begin position="1"/>
        <end position="262"/>
    </location>
</feature>
<feature type="compositionally biased region" description="Polar residues" evidence="2">
    <location>
        <begin position="1145"/>
        <end position="1162"/>
    </location>
</feature>
<feature type="region of interest" description="Disordered" evidence="2">
    <location>
        <begin position="791"/>
        <end position="887"/>
    </location>
</feature>
<feature type="compositionally biased region" description="Low complexity" evidence="2">
    <location>
        <begin position="839"/>
        <end position="856"/>
    </location>
</feature>
<feature type="region of interest" description="Disordered" evidence="2">
    <location>
        <begin position="1114"/>
        <end position="1206"/>
    </location>
</feature>
<keyword evidence="4" id="KW-1185">Reference proteome</keyword>
<feature type="compositionally biased region" description="Polar residues" evidence="2">
    <location>
        <begin position="814"/>
        <end position="834"/>
    </location>
</feature>
<feature type="compositionally biased region" description="Polar residues" evidence="2">
    <location>
        <begin position="1171"/>
        <end position="1180"/>
    </location>
</feature>
<gene>
    <name evidence="3" type="ORF">M231_00039</name>
</gene>
<feature type="region of interest" description="Disordered" evidence="2">
    <location>
        <begin position="630"/>
        <end position="700"/>
    </location>
</feature>
<feature type="compositionally biased region" description="Basic and acidic residues" evidence="2">
    <location>
        <begin position="858"/>
        <end position="871"/>
    </location>
</feature>
<feature type="compositionally biased region" description="Basic and acidic residues" evidence="2">
    <location>
        <begin position="1017"/>
        <end position="1026"/>
    </location>
</feature>
<proteinExistence type="predicted"/>
<accession>A0A4Q1BWE3</accession>
<sequence length="1265" mass="141436">MSGLGLGQIDQPRIGSHIITSLPPRPRPSAIHRSTTTLADRISHADPYPKTFEAPPALRIQGGGPKPNLLSRISSSTSSKDITTEDRRYRSTISPHIPPSPSSSGELRIEDRHYRPILTPSPPLLSGEMRIEDRHYRPVRTPSPPPSLMRRRTSSPPRQPRAERLGNISSYRDAQSPPRRRLTTYEQDLRYQRGSIYEHQSRRSPPYDPTSPQRRPVYDHIPRKPRPQHHLSRYDEEEEEEWRKYNNRRRSPEDRPWASRQVGTDRYRPIDLEERDIRNYEPVTRPAQKTSLNRDLQAEHNGARMNVEGENTDAHMGKSEEQNMIRPPTPEGPPLKDDSEGGSCWNQNPSKDLSTTSSTSVNQPLGKHEVEVDKEDQADLLILDISDPADPSNTLQTPDRAVFLDNTDLLVQEELAEPTVPLEPPAAHEDHLNSKVDVSQSDQLHQEGYQEVRESSPQLAQGELVKQAGGQEEEEEVAESITSEDLWGEREADRSISPIEDGVSNEVQVDEHGEDVEERTRDEEGSREAEEREVDEKLDLGISSSEPDLDGERMDGGERTGGVLVMVKADLPPELWSEDIDIRTRARAEFNEQTVARLGQEGKSAQTILWLDDSVIWPWVLASSVSCRDSSTQESATSPCPEEQVEHEGSSSNRDPTPIITSFERETPAQTLEVAQQDDRPSPTSLSKQPQGQLQDGPEYTESTLDWKDFEYLISYIHLPSQLRTYRNRGPDKVGLAAFKRQHLAKALVPDVNGKPTRQARLYMGHFGRMIIYWSPLDNSQLPTNPFPGTIQMTVDGASPSVSSSPSSFASVPENTSDFDVNTKATSISSSSTLYHPDTSSWRQSPSSTSESSVSTDKPVKKSESTKEVAPAKRKRHTRETEINPDKLRIADLPNAIMILIPPNWSTPAQRRQPDFAAWAERQRREIMDPDGTGVPIRVAKCGKISRGKLQINWKDLEGDPSVSRDQSQRASTSRSNSKIQSPRDTQSAQQSQVQNPRPSSQRQTQLSKIRIPKLNSGKETKKDQEITPSDKSPFTPLSSHSRRRASSESSSSFPLANVDKVKKRKVSQARHTLPEIISVSPIVPLSPVATLEPLSATSHMELGVGQITPIDARSSASMSGTSGVQISSTVVDRNVSKEPADSMGESSFTNDPIHSNPPDSSTKVDRPSTERSISYTPLSHSGIERATSSGSTGGSSIRNSQSNPLKDLEDRLEGSFNSLEKWLVIHDEHPARRSTVNKQIKRYEDEIFELREEIRILREGMDVI</sequence>
<feature type="compositionally biased region" description="Basic and acidic residues" evidence="2">
    <location>
        <begin position="518"/>
        <end position="539"/>
    </location>
</feature>
<feature type="compositionally biased region" description="Polar residues" evidence="2">
    <location>
        <begin position="682"/>
        <end position="694"/>
    </location>
</feature>
<feature type="region of interest" description="Disordered" evidence="2">
    <location>
        <begin position="422"/>
        <end position="559"/>
    </location>
</feature>
<feature type="region of interest" description="Disordered" evidence="2">
    <location>
        <begin position="278"/>
        <end position="369"/>
    </location>
</feature>
<dbReference type="AlphaFoldDB" id="A0A4Q1BWE3"/>
<feature type="compositionally biased region" description="Low complexity" evidence="2">
    <location>
        <begin position="1188"/>
        <end position="1197"/>
    </location>
</feature>
<feature type="compositionally biased region" description="Polar residues" evidence="2">
    <location>
        <begin position="1027"/>
        <end position="1038"/>
    </location>
</feature>
<feature type="compositionally biased region" description="Polar residues" evidence="2">
    <location>
        <begin position="964"/>
        <end position="1008"/>
    </location>
</feature>
<feature type="compositionally biased region" description="Basic and acidic residues" evidence="2">
    <location>
        <begin position="312"/>
        <end position="323"/>
    </location>
</feature>
<evidence type="ECO:0000313" key="3">
    <source>
        <dbReference type="EMBL" id="RXK42485.1"/>
    </source>
</evidence>
<evidence type="ECO:0000256" key="2">
    <source>
        <dbReference type="SAM" id="MobiDB-lite"/>
    </source>
</evidence>
<dbReference type="VEuPathDB" id="FungiDB:TREMEDRAFT_58955"/>
<feature type="compositionally biased region" description="Basic and acidic residues" evidence="2">
    <location>
        <begin position="250"/>
        <end position="262"/>
    </location>
</feature>
<feature type="coiled-coil region" evidence="1">
    <location>
        <begin position="1234"/>
        <end position="1261"/>
    </location>
</feature>
<feature type="compositionally biased region" description="Basic and acidic residues" evidence="2">
    <location>
        <begin position="444"/>
        <end position="454"/>
    </location>
</feature>